<keyword evidence="2" id="KW-1185">Reference proteome</keyword>
<dbReference type="RefSeq" id="WP_119034575.1">
    <property type="nucleotide sequence ID" value="NZ_QXDC01000002.1"/>
</dbReference>
<reference evidence="1 2" key="1">
    <citation type="submission" date="2018-08" db="EMBL/GenBank/DDBJ databases">
        <title>Genomic Encyclopedia of Type Strains, Phase IV (KMG-IV): sequencing the most valuable type-strain genomes for metagenomic binning, comparative biology and taxonomic classification.</title>
        <authorList>
            <person name="Goeker M."/>
        </authorList>
    </citation>
    <scope>NUCLEOTIDE SEQUENCE [LARGE SCALE GENOMIC DNA]</scope>
    <source>
        <strain evidence="1 2">DSM 25527</strain>
    </source>
</reference>
<dbReference type="Proteomes" id="UP000266568">
    <property type="component" value="Unassembled WGS sequence"/>
</dbReference>
<evidence type="ECO:0000313" key="1">
    <source>
        <dbReference type="EMBL" id="RIA46352.1"/>
    </source>
</evidence>
<dbReference type="OrthoDB" id="7594055at2"/>
<comment type="caution">
    <text evidence="1">The sequence shown here is derived from an EMBL/GenBank/DDBJ whole genome shotgun (WGS) entry which is preliminary data.</text>
</comment>
<gene>
    <name evidence="1" type="ORF">DFR49_0892</name>
</gene>
<accession>A0A397PB83</accession>
<dbReference type="SUPFAM" id="SSF51905">
    <property type="entry name" value="FAD/NAD(P)-binding domain"/>
    <property type="match status" value="1"/>
</dbReference>
<dbReference type="AlphaFoldDB" id="A0A397PB83"/>
<evidence type="ECO:0008006" key="3">
    <source>
        <dbReference type="Google" id="ProtNLM"/>
    </source>
</evidence>
<organism evidence="1 2">
    <name type="scientific">Hephaestia caeni</name>
    <dbReference type="NCBI Taxonomy" id="645617"/>
    <lineage>
        <taxon>Bacteria</taxon>
        <taxon>Pseudomonadati</taxon>
        <taxon>Pseudomonadota</taxon>
        <taxon>Alphaproteobacteria</taxon>
        <taxon>Sphingomonadales</taxon>
        <taxon>Sphingomonadaceae</taxon>
        <taxon>Hephaestia</taxon>
    </lineage>
</organism>
<dbReference type="EMBL" id="QXDC01000002">
    <property type="protein sequence ID" value="RIA46352.1"/>
    <property type="molecule type" value="Genomic_DNA"/>
</dbReference>
<name>A0A397PB83_9SPHN</name>
<dbReference type="Gene3D" id="3.50.50.60">
    <property type="entry name" value="FAD/NAD(P)-binding domain"/>
    <property type="match status" value="1"/>
</dbReference>
<evidence type="ECO:0000313" key="2">
    <source>
        <dbReference type="Proteomes" id="UP000266568"/>
    </source>
</evidence>
<protein>
    <recommendedName>
        <fullName evidence="3">Pyridine nucleotide-disulfide oxidoreductase</fullName>
    </recommendedName>
</protein>
<proteinExistence type="predicted"/>
<sequence length="518" mass="56749">MGDSEHDKLASEVERACRISDTLYALNPFLTQQNFYSQQLRALALVAALAKQLSPGKRNVCVVGAGIAGRTLAAGFASLGASVRLIEARRTPFERYRNAAHRELHPNIIFWPAQHPTPATALPFLNWAQATADKVVEDLEKEWANGFADKVSLIHDRATAVRHDANGITVELENGEPIEADLAVLATGFKAERSFGTLPSPSYWSPNAVADEGNTILVSGSGDGGLIDVLSPILGTRVTRAAHMLAVALSDSPLKEDVAKVEAERTSRMIAGTRDSEDPCAFYRKVQFAQETEDKLSVLAGSHEHLSSREITLLYQSVSPYSFTAAPINKLLLAYFSNGPRKYVKSVKGELRNGGGQHMMASNDGASEPLDPPCAFDRVIVRHGAEPAAADLLTPAELTSLKEKAVEHSAAADVKDYDQTIFRWTKDGMRKSGVRLEVMRRAIHRQLNHVASAYDLIIKRSIILDECFTNARPIRIELDADDRKKAEQLRLFPLRLGPTTVKVGPVNIHRNRPPDDEA</sequence>
<dbReference type="InterPro" id="IPR036188">
    <property type="entry name" value="FAD/NAD-bd_sf"/>
</dbReference>